<dbReference type="EnsemblPlants" id="QL03p015391:mrna">
    <property type="protein sequence ID" value="QL03p015391:mrna:CDS:1"/>
    <property type="gene ID" value="QL03p015391"/>
</dbReference>
<dbReference type="OrthoDB" id="446462at2759"/>
<sequence length="134" mass="14952">MINDLKYSSRERRVVGLDYKNTPTGKVLILCIGADCLIIKLSCLDCVPKTLKQFLADETYCFLGKGMSNIVQALQSDDIQCGTGIDVGYLFARILRKPNIEGYGLKELADEVGMHIEEPIGECPDWNARVFSME</sequence>
<gene>
    <name evidence="3" type="primary">LOC115980405</name>
</gene>
<evidence type="ECO:0000256" key="2">
    <source>
        <dbReference type="ARBA" id="ARBA00022801"/>
    </source>
</evidence>
<dbReference type="EMBL" id="LRBV02000003">
    <property type="status" value="NOT_ANNOTATED_CDS"/>
    <property type="molecule type" value="Genomic_DNA"/>
</dbReference>
<dbReference type="KEGG" id="qlo:115980405"/>
<dbReference type="AlphaFoldDB" id="A0A7N2L494"/>
<evidence type="ECO:0000313" key="4">
    <source>
        <dbReference type="Proteomes" id="UP000594261"/>
    </source>
</evidence>
<dbReference type="InParanoid" id="A0A7N2L494"/>
<dbReference type="Proteomes" id="UP000594261">
    <property type="component" value="Chromosome 3"/>
</dbReference>
<reference evidence="3 4" key="1">
    <citation type="journal article" date="2016" name="G3 (Bethesda)">
        <title>First Draft Assembly and Annotation of the Genome of a California Endemic Oak Quercus lobata Nee (Fagaceae).</title>
        <authorList>
            <person name="Sork V.L."/>
            <person name="Fitz-Gibbon S.T."/>
            <person name="Puiu D."/>
            <person name="Crepeau M."/>
            <person name="Gugger P.F."/>
            <person name="Sherman R."/>
            <person name="Stevens K."/>
            <person name="Langley C.H."/>
            <person name="Pellegrini M."/>
            <person name="Salzberg S.L."/>
        </authorList>
    </citation>
    <scope>NUCLEOTIDE SEQUENCE [LARGE SCALE GENOMIC DNA]</scope>
    <source>
        <strain evidence="3 4">cv. SW786</strain>
    </source>
</reference>
<dbReference type="GO" id="GO:0003676">
    <property type="term" value="F:nucleic acid binding"/>
    <property type="evidence" value="ECO:0007669"/>
    <property type="project" value="InterPro"/>
</dbReference>
<dbReference type="SUPFAM" id="SSF53098">
    <property type="entry name" value="Ribonuclease H-like"/>
    <property type="match status" value="1"/>
</dbReference>
<name>A0A7N2L494_QUELO</name>
<dbReference type="Gramene" id="QL03p015391:mrna">
    <property type="protein sequence ID" value="QL03p015391:mrna:CDS:1"/>
    <property type="gene ID" value="QL03p015391"/>
</dbReference>
<proteinExistence type="predicted"/>
<dbReference type="GO" id="GO:0005737">
    <property type="term" value="C:cytoplasm"/>
    <property type="evidence" value="ECO:0007669"/>
    <property type="project" value="TreeGrafter"/>
</dbReference>
<dbReference type="PANTHER" id="PTHR13620:SF121">
    <property type="entry name" value="EMB|CAB82946.1-RELATED"/>
    <property type="match status" value="1"/>
</dbReference>
<evidence type="ECO:0008006" key="5">
    <source>
        <dbReference type="Google" id="ProtNLM"/>
    </source>
</evidence>
<evidence type="ECO:0000313" key="3">
    <source>
        <dbReference type="EnsemblPlants" id="QL03p015391:mrna:CDS:1"/>
    </source>
</evidence>
<dbReference type="PANTHER" id="PTHR13620">
    <property type="entry name" value="3-5 EXONUCLEASE"/>
    <property type="match status" value="1"/>
</dbReference>
<dbReference type="Gene3D" id="3.30.420.10">
    <property type="entry name" value="Ribonuclease H-like superfamily/Ribonuclease H"/>
    <property type="match status" value="1"/>
</dbReference>
<evidence type="ECO:0000256" key="1">
    <source>
        <dbReference type="ARBA" id="ARBA00022722"/>
    </source>
</evidence>
<dbReference type="GO" id="GO:0005634">
    <property type="term" value="C:nucleus"/>
    <property type="evidence" value="ECO:0007669"/>
    <property type="project" value="TreeGrafter"/>
</dbReference>
<dbReference type="InterPro" id="IPR036397">
    <property type="entry name" value="RNaseH_sf"/>
</dbReference>
<keyword evidence="1" id="KW-0540">Nuclease</keyword>
<protein>
    <recommendedName>
        <fullName evidence="5">3'-5' exonuclease domain-containing protein</fullName>
    </recommendedName>
</protein>
<dbReference type="InterPro" id="IPR012337">
    <property type="entry name" value="RNaseH-like_sf"/>
</dbReference>
<keyword evidence="4" id="KW-1185">Reference proteome</keyword>
<dbReference type="RefSeq" id="XP_030958512.1">
    <property type="nucleotide sequence ID" value="XM_031102652.1"/>
</dbReference>
<organism evidence="3 4">
    <name type="scientific">Quercus lobata</name>
    <name type="common">Valley oak</name>
    <dbReference type="NCBI Taxonomy" id="97700"/>
    <lineage>
        <taxon>Eukaryota</taxon>
        <taxon>Viridiplantae</taxon>
        <taxon>Streptophyta</taxon>
        <taxon>Embryophyta</taxon>
        <taxon>Tracheophyta</taxon>
        <taxon>Spermatophyta</taxon>
        <taxon>Magnoliopsida</taxon>
        <taxon>eudicotyledons</taxon>
        <taxon>Gunneridae</taxon>
        <taxon>Pentapetalae</taxon>
        <taxon>rosids</taxon>
        <taxon>fabids</taxon>
        <taxon>Fagales</taxon>
        <taxon>Fagaceae</taxon>
        <taxon>Quercus</taxon>
    </lineage>
</organism>
<dbReference type="InterPro" id="IPR051132">
    <property type="entry name" value="3-5_Exonuclease_domain"/>
</dbReference>
<dbReference type="GO" id="GO:0008408">
    <property type="term" value="F:3'-5' exonuclease activity"/>
    <property type="evidence" value="ECO:0007669"/>
    <property type="project" value="TreeGrafter"/>
</dbReference>
<dbReference type="GeneID" id="115980405"/>
<keyword evidence="2" id="KW-0378">Hydrolase</keyword>
<accession>A0A7N2L494</accession>
<reference evidence="3" key="2">
    <citation type="submission" date="2021-01" db="UniProtKB">
        <authorList>
            <consortium name="EnsemblPlants"/>
        </authorList>
    </citation>
    <scope>IDENTIFICATION</scope>
</reference>